<evidence type="ECO:0000313" key="1">
    <source>
        <dbReference type="EMBL" id="EEG26467.1"/>
    </source>
</evidence>
<evidence type="ECO:0000313" key="2">
    <source>
        <dbReference type="Proteomes" id="UP000006247"/>
    </source>
</evidence>
<dbReference type="Proteomes" id="UP000006247">
    <property type="component" value="Unassembled WGS sequence"/>
</dbReference>
<organism evidence="1 2">
    <name type="scientific">Corynebacterium matruchotii ATCC 33806</name>
    <dbReference type="NCBI Taxonomy" id="566549"/>
    <lineage>
        <taxon>Bacteria</taxon>
        <taxon>Bacillati</taxon>
        <taxon>Actinomycetota</taxon>
        <taxon>Actinomycetes</taxon>
        <taxon>Mycobacteriales</taxon>
        <taxon>Corynebacteriaceae</taxon>
        <taxon>Corynebacterium</taxon>
    </lineage>
</organism>
<sequence>MRYIHNRHGFNCDTFPRKYLTAFPNRKTPRNHRFSPGFPADYASRLLL</sequence>
<dbReference type="EMBL" id="ACEB01000028">
    <property type="protein sequence ID" value="EEG26467.1"/>
    <property type="molecule type" value="Genomic_DNA"/>
</dbReference>
<dbReference type="AlphaFoldDB" id="C0E4S8"/>
<accession>C0E4S8</accession>
<comment type="caution">
    <text evidence="1">The sequence shown here is derived from an EMBL/GenBank/DDBJ whole genome shotgun (WGS) entry which is preliminary data.</text>
</comment>
<protein>
    <submittedName>
        <fullName evidence="1">Uncharacterized protein</fullName>
    </submittedName>
</protein>
<reference evidence="1 2" key="1">
    <citation type="submission" date="2009-01" db="EMBL/GenBank/DDBJ databases">
        <authorList>
            <person name="Fulton L."/>
            <person name="Clifton S."/>
            <person name="Chinwalla A.T."/>
            <person name="Mitreva M."/>
            <person name="Sodergren E."/>
            <person name="Weinstock G."/>
            <person name="Clifton S."/>
            <person name="Dooling D.J."/>
            <person name="Fulton B."/>
            <person name="Minx P."/>
            <person name="Pepin K.H."/>
            <person name="Johnson M."/>
            <person name="Bhonagiri V."/>
            <person name="Nash W.E."/>
            <person name="Mardis E.R."/>
            <person name="Wilson R.K."/>
        </authorList>
    </citation>
    <scope>NUCLEOTIDE SEQUENCE [LARGE SCALE GENOMIC DNA]</scope>
    <source>
        <strain evidence="1 2">ATCC 33806</strain>
    </source>
</reference>
<gene>
    <name evidence="1" type="ORF">CORMATOL_02004</name>
</gene>
<name>C0E4S8_9CORY</name>
<dbReference type="HOGENOM" id="CLU_3151802_0_0_11"/>
<proteinExistence type="predicted"/>